<protein>
    <submittedName>
        <fullName evidence="1">Uncharacterized protein</fullName>
    </submittedName>
</protein>
<gene>
    <name evidence="1" type="ordered locus">Oter_3008</name>
</gene>
<evidence type="ECO:0000313" key="2">
    <source>
        <dbReference type="Proteomes" id="UP000007013"/>
    </source>
</evidence>
<dbReference type="KEGG" id="ote:Oter_3008"/>
<reference evidence="1 2" key="1">
    <citation type="journal article" date="2011" name="J. Bacteriol.">
        <title>Genome sequence of the verrucomicrobium Opitutus terrae PB90-1, an abundant inhabitant of rice paddy soil ecosystems.</title>
        <authorList>
            <person name="van Passel M.W."/>
            <person name="Kant R."/>
            <person name="Palva A."/>
            <person name="Copeland A."/>
            <person name="Lucas S."/>
            <person name="Lapidus A."/>
            <person name="Glavina del Rio T."/>
            <person name="Pitluck S."/>
            <person name="Goltsman E."/>
            <person name="Clum A."/>
            <person name="Sun H."/>
            <person name="Schmutz J."/>
            <person name="Larimer F.W."/>
            <person name="Land M.L."/>
            <person name="Hauser L."/>
            <person name="Kyrpides N."/>
            <person name="Mikhailova N."/>
            <person name="Richardson P.P."/>
            <person name="Janssen P.H."/>
            <person name="de Vos W.M."/>
            <person name="Smidt H."/>
        </authorList>
    </citation>
    <scope>NUCLEOTIDE SEQUENCE [LARGE SCALE GENOMIC DNA]</scope>
    <source>
        <strain evidence="2">DSM 11246 / JCM 15787 / PB90-1</strain>
    </source>
</reference>
<evidence type="ECO:0000313" key="1">
    <source>
        <dbReference type="EMBL" id="ACB76289.1"/>
    </source>
</evidence>
<dbReference type="HOGENOM" id="CLU_2602594_0_0_0"/>
<organism evidence="1 2">
    <name type="scientific">Opitutus terrae (strain DSM 11246 / JCM 15787 / PB90-1)</name>
    <dbReference type="NCBI Taxonomy" id="452637"/>
    <lineage>
        <taxon>Bacteria</taxon>
        <taxon>Pseudomonadati</taxon>
        <taxon>Verrucomicrobiota</taxon>
        <taxon>Opitutia</taxon>
        <taxon>Opitutales</taxon>
        <taxon>Opitutaceae</taxon>
        <taxon>Opitutus</taxon>
    </lineage>
</organism>
<name>B1ZYW6_OPITP</name>
<accession>B1ZYW6</accession>
<dbReference type="STRING" id="452637.Oter_3008"/>
<dbReference type="EMBL" id="CP001032">
    <property type="protein sequence ID" value="ACB76289.1"/>
    <property type="molecule type" value="Genomic_DNA"/>
</dbReference>
<keyword evidence="2" id="KW-1185">Reference proteome</keyword>
<dbReference type="AlphaFoldDB" id="B1ZYW6"/>
<dbReference type="Proteomes" id="UP000007013">
    <property type="component" value="Chromosome"/>
</dbReference>
<sequence length="79" mass="8503">MAPAICRAFSIFQPSPMQQQNIPIHEGDNGSDALAESMNQFIKAKAGLAASLKTPLRASLAELDALFALLQRRAFCGEL</sequence>
<proteinExistence type="predicted"/>
<dbReference type="RefSeq" id="WP_012375818.1">
    <property type="nucleotide sequence ID" value="NC_010571.1"/>
</dbReference>